<dbReference type="Pfam" id="PF02768">
    <property type="entry name" value="DNA_pol3_beta_3"/>
    <property type="match status" value="1"/>
</dbReference>
<dbReference type="EMBL" id="CP015376">
    <property type="protein sequence ID" value="ANC34524.1"/>
    <property type="molecule type" value="Genomic_DNA"/>
</dbReference>
<dbReference type="GO" id="GO:0003887">
    <property type="term" value="F:DNA-directed DNA polymerase activity"/>
    <property type="evidence" value="ECO:0007669"/>
    <property type="project" value="InterPro"/>
</dbReference>
<feature type="domain" description="DNA polymerase III beta sliding clamp C-terminal" evidence="1">
    <location>
        <begin position="2"/>
        <end position="56"/>
    </location>
</feature>
<dbReference type="InterPro" id="IPR046938">
    <property type="entry name" value="DNA_clamp_sf"/>
</dbReference>
<reference evidence="2 3" key="1">
    <citation type="journal article" date="2013" name="Pathogens">
        <title>An Emerging Tick-Borne Disease of Humans Is Caused by a Subset of Strains with Conserved Genome Structure.</title>
        <authorList>
            <person name="Barbet A.F."/>
            <person name="Al-Khedery B."/>
            <person name="Stuen S."/>
            <person name="Granquist E.G."/>
            <person name="Felsheim R.F."/>
            <person name="Munderloh U.G."/>
        </authorList>
    </citation>
    <scope>NUCLEOTIDE SEQUENCE [LARGE SCALE GENOMIC DNA]</scope>
    <source>
        <strain evidence="2 3">Norway variant2</strain>
    </source>
</reference>
<reference evidence="2 3" key="2">
    <citation type="journal article" date="2014" name="Pathogens">
        <title>Comparative Genomics Identifies a Potential Marker of Human-Virulent Anaplasma phagocytophilum.</title>
        <authorList>
            <person name="Al-Khedery B."/>
            <person name="Barbet A.F."/>
        </authorList>
    </citation>
    <scope>NUCLEOTIDE SEQUENCE [LARGE SCALE GENOMIC DNA]</scope>
    <source>
        <strain evidence="2 3">Norway variant2</strain>
    </source>
</reference>
<dbReference type="GO" id="GO:0009360">
    <property type="term" value="C:DNA polymerase III complex"/>
    <property type="evidence" value="ECO:0007669"/>
    <property type="project" value="InterPro"/>
</dbReference>
<dbReference type="AlphaFoldDB" id="A0A168HG56"/>
<dbReference type="InterPro" id="IPR022635">
    <property type="entry name" value="DNA_polIII_beta_C"/>
</dbReference>
<protein>
    <recommendedName>
        <fullName evidence="1">DNA polymerase III beta sliding clamp C-terminal domain-containing protein</fullName>
    </recommendedName>
</protein>
<dbReference type="GO" id="GO:0003677">
    <property type="term" value="F:DNA binding"/>
    <property type="evidence" value="ECO:0007669"/>
    <property type="project" value="InterPro"/>
</dbReference>
<dbReference type="GO" id="GO:0008408">
    <property type="term" value="F:3'-5' exonuclease activity"/>
    <property type="evidence" value="ECO:0007669"/>
    <property type="project" value="InterPro"/>
</dbReference>
<dbReference type="GO" id="GO:0006260">
    <property type="term" value="P:DNA replication"/>
    <property type="evidence" value="ECO:0007669"/>
    <property type="project" value="InterPro"/>
</dbReference>
<evidence type="ECO:0000313" key="3">
    <source>
        <dbReference type="Proteomes" id="UP000053801"/>
    </source>
</evidence>
<accession>A0A168HG56</accession>
<dbReference type="Gene3D" id="3.10.150.10">
    <property type="entry name" value="DNA Polymerase III, subunit A, domain 2"/>
    <property type="match status" value="1"/>
</dbReference>
<dbReference type="SUPFAM" id="SSF55979">
    <property type="entry name" value="DNA clamp"/>
    <property type="match status" value="1"/>
</dbReference>
<organism evidence="2 3">
    <name type="scientific">Anaplasma phagocytophilum str. Norway variant2</name>
    <dbReference type="NCBI Taxonomy" id="1392507"/>
    <lineage>
        <taxon>Bacteria</taxon>
        <taxon>Pseudomonadati</taxon>
        <taxon>Pseudomonadota</taxon>
        <taxon>Alphaproteobacteria</taxon>
        <taxon>Rickettsiales</taxon>
        <taxon>Anaplasmataceae</taxon>
        <taxon>Anaplasma</taxon>
        <taxon>phagocytophilum group</taxon>
    </lineage>
</organism>
<evidence type="ECO:0000313" key="2">
    <source>
        <dbReference type="EMBL" id="ANC34524.1"/>
    </source>
</evidence>
<sequence>MQSAVDRVSVVVFDKVKAIKLSFTEDKLVLSSESSDQGDASEELAVDYKGSEYATTAAEIIRQTVVDIIHNRTVEVRLPRSNS</sequence>
<dbReference type="Proteomes" id="UP000053801">
    <property type="component" value="Chromosome"/>
</dbReference>
<proteinExistence type="predicted"/>
<name>A0A168HG56_ANAPH</name>
<evidence type="ECO:0000259" key="1">
    <source>
        <dbReference type="Pfam" id="PF02768"/>
    </source>
</evidence>
<gene>
    <name evidence="2" type="ORF">P029_04245</name>
</gene>